<protein>
    <submittedName>
        <fullName evidence="4">Sugar or nucleoside kinase, ribokinase family</fullName>
    </submittedName>
</protein>
<keyword evidence="5" id="KW-1185">Reference proteome</keyword>
<evidence type="ECO:0000313" key="4">
    <source>
        <dbReference type="EMBL" id="SER45448.1"/>
    </source>
</evidence>
<organism evidence="4 5">
    <name type="scientific">Faunimonas pinastri</name>
    <dbReference type="NCBI Taxonomy" id="1855383"/>
    <lineage>
        <taxon>Bacteria</taxon>
        <taxon>Pseudomonadati</taxon>
        <taxon>Pseudomonadota</taxon>
        <taxon>Alphaproteobacteria</taxon>
        <taxon>Hyphomicrobiales</taxon>
        <taxon>Afifellaceae</taxon>
        <taxon>Faunimonas</taxon>
    </lineage>
</organism>
<evidence type="ECO:0000259" key="3">
    <source>
        <dbReference type="Pfam" id="PF00294"/>
    </source>
</evidence>
<evidence type="ECO:0000256" key="2">
    <source>
        <dbReference type="ARBA" id="ARBA00022777"/>
    </source>
</evidence>
<dbReference type="AlphaFoldDB" id="A0A1H9PB87"/>
<evidence type="ECO:0000256" key="1">
    <source>
        <dbReference type="ARBA" id="ARBA00022679"/>
    </source>
</evidence>
<dbReference type="GO" id="GO:0016301">
    <property type="term" value="F:kinase activity"/>
    <property type="evidence" value="ECO:0007669"/>
    <property type="project" value="UniProtKB-KW"/>
</dbReference>
<accession>A0A1H9PB87</accession>
<dbReference type="SUPFAM" id="SSF53613">
    <property type="entry name" value="Ribokinase-like"/>
    <property type="match status" value="1"/>
</dbReference>
<gene>
    <name evidence="4" type="ORF">SAMN05216548_11932</name>
</gene>
<dbReference type="PANTHER" id="PTHR10584">
    <property type="entry name" value="SUGAR KINASE"/>
    <property type="match status" value="1"/>
</dbReference>
<dbReference type="InterPro" id="IPR011611">
    <property type="entry name" value="PfkB_dom"/>
</dbReference>
<dbReference type="InterPro" id="IPR002173">
    <property type="entry name" value="Carboh/pur_kinase_PfkB_CS"/>
</dbReference>
<dbReference type="InterPro" id="IPR029056">
    <property type="entry name" value="Ribokinase-like"/>
</dbReference>
<dbReference type="GO" id="GO:0005829">
    <property type="term" value="C:cytosol"/>
    <property type="evidence" value="ECO:0007669"/>
    <property type="project" value="TreeGrafter"/>
</dbReference>
<dbReference type="Pfam" id="PF00294">
    <property type="entry name" value="PfkB"/>
    <property type="match status" value="1"/>
</dbReference>
<name>A0A1H9PB87_9HYPH</name>
<dbReference type="Proteomes" id="UP000199647">
    <property type="component" value="Unassembled WGS sequence"/>
</dbReference>
<sequence length="305" mass="31589">MSEADRAAPNVLVIGNCNVDLVMGPIGAWPQIGTEITTERSELRAGGSAGNSALALQAFGAPHLLVSSRGDDALGGWLAGEFYAATSRWAVSPRATTVSVGIVHASGERTFFTTPGHLLDFNLDEIRPLIPTSPAKGSVALLSGVFLSPAIFPAYAGFIGALKALGYAVAIDTGWPDEGWTEAMRTLTRDWLARCDHALFNEAEVAGLAATDDFDVACASVAGMLPPGACLIVKRGGSGASGFRSGERIDVPAPPVTVIDTIGAGDTFNAGYLAARIEGQDIAACIRRGVEAASLAVSTEPRRYS</sequence>
<keyword evidence="1" id="KW-0808">Transferase</keyword>
<dbReference type="Gene3D" id="3.40.1190.20">
    <property type="match status" value="1"/>
</dbReference>
<dbReference type="EMBL" id="FOFG01000019">
    <property type="protein sequence ID" value="SER45448.1"/>
    <property type="molecule type" value="Genomic_DNA"/>
</dbReference>
<dbReference type="OrthoDB" id="9813569at2"/>
<keyword evidence="2 4" id="KW-0418">Kinase</keyword>
<feature type="domain" description="Carbohydrate kinase PfkB" evidence="3">
    <location>
        <begin position="10"/>
        <end position="299"/>
    </location>
</feature>
<dbReference type="PANTHER" id="PTHR10584:SF166">
    <property type="entry name" value="RIBOKINASE"/>
    <property type="match status" value="1"/>
</dbReference>
<dbReference type="STRING" id="1855383.SAMN05216548_11932"/>
<dbReference type="PROSITE" id="PS00584">
    <property type="entry name" value="PFKB_KINASES_2"/>
    <property type="match status" value="1"/>
</dbReference>
<proteinExistence type="predicted"/>
<dbReference type="RefSeq" id="WP_092499387.1">
    <property type="nucleotide sequence ID" value="NZ_FOFG01000019.1"/>
</dbReference>
<reference evidence="4 5" key="1">
    <citation type="submission" date="2016-10" db="EMBL/GenBank/DDBJ databases">
        <authorList>
            <person name="de Groot N.N."/>
        </authorList>
    </citation>
    <scope>NUCLEOTIDE SEQUENCE [LARGE SCALE GENOMIC DNA]</scope>
    <source>
        <strain evidence="4 5">A52C2</strain>
    </source>
</reference>
<evidence type="ECO:0000313" key="5">
    <source>
        <dbReference type="Proteomes" id="UP000199647"/>
    </source>
</evidence>